<keyword evidence="3" id="KW-0274">FAD</keyword>
<dbReference type="Gene3D" id="3.30.9.10">
    <property type="entry name" value="D-Amino Acid Oxidase, subunit A, domain 2"/>
    <property type="match status" value="1"/>
</dbReference>
<dbReference type="RefSeq" id="WP_088156425.1">
    <property type="nucleotide sequence ID" value="NZ_NHON01000105.1"/>
</dbReference>
<organism evidence="6 7">
    <name type="scientific">Inquilinus limosus</name>
    <dbReference type="NCBI Taxonomy" id="171674"/>
    <lineage>
        <taxon>Bacteria</taxon>
        <taxon>Pseudomonadati</taxon>
        <taxon>Pseudomonadota</taxon>
        <taxon>Alphaproteobacteria</taxon>
        <taxon>Rhodospirillales</taxon>
        <taxon>Rhodospirillaceae</taxon>
        <taxon>Inquilinus</taxon>
    </lineage>
</organism>
<evidence type="ECO:0000313" key="7">
    <source>
        <dbReference type="Proteomes" id="UP000196655"/>
    </source>
</evidence>
<dbReference type="AlphaFoldDB" id="A0A211Z7T4"/>
<dbReference type="InterPro" id="IPR006076">
    <property type="entry name" value="FAD-dep_OxRdtase"/>
</dbReference>
<dbReference type="Gene3D" id="3.50.50.60">
    <property type="entry name" value="FAD/NAD(P)-binding domain"/>
    <property type="match status" value="1"/>
</dbReference>
<dbReference type="GO" id="GO:0050660">
    <property type="term" value="F:flavin adenine dinucleotide binding"/>
    <property type="evidence" value="ECO:0007669"/>
    <property type="project" value="InterPro"/>
</dbReference>
<feature type="domain" description="FAD dependent oxidoreductase" evidence="5">
    <location>
        <begin position="4"/>
        <end position="347"/>
    </location>
</feature>
<evidence type="ECO:0000256" key="2">
    <source>
        <dbReference type="ARBA" id="ARBA00022630"/>
    </source>
</evidence>
<dbReference type="STRING" id="1122125.GCA_000423185_05550"/>
<comment type="cofactor">
    <cofactor evidence="1">
        <name>FAD</name>
        <dbReference type="ChEBI" id="CHEBI:57692"/>
    </cofactor>
</comment>
<keyword evidence="4" id="KW-0560">Oxidoreductase</keyword>
<proteinExistence type="predicted"/>
<dbReference type="Proteomes" id="UP000196655">
    <property type="component" value="Unassembled WGS sequence"/>
</dbReference>
<accession>A0A211Z7T4</accession>
<keyword evidence="7" id="KW-1185">Reference proteome</keyword>
<dbReference type="GO" id="GO:0008115">
    <property type="term" value="F:sarcosine oxidase activity"/>
    <property type="evidence" value="ECO:0007669"/>
    <property type="project" value="TreeGrafter"/>
</dbReference>
<dbReference type="EMBL" id="NHON01000105">
    <property type="protein sequence ID" value="OWJ61368.1"/>
    <property type="molecule type" value="Genomic_DNA"/>
</dbReference>
<dbReference type="OrthoDB" id="9806257at2"/>
<keyword evidence="2" id="KW-0285">Flavoprotein</keyword>
<name>A0A211Z7T4_9PROT</name>
<evidence type="ECO:0000256" key="4">
    <source>
        <dbReference type="ARBA" id="ARBA00023002"/>
    </source>
</evidence>
<evidence type="ECO:0000256" key="1">
    <source>
        <dbReference type="ARBA" id="ARBA00001974"/>
    </source>
</evidence>
<evidence type="ECO:0000259" key="5">
    <source>
        <dbReference type="Pfam" id="PF01266"/>
    </source>
</evidence>
<evidence type="ECO:0000313" key="6">
    <source>
        <dbReference type="EMBL" id="OWJ61368.1"/>
    </source>
</evidence>
<dbReference type="InterPro" id="IPR045170">
    <property type="entry name" value="MTOX"/>
</dbReference>
<reference evidence="7" key="1">
    <citation type="submission" date="2017-05" db="EMBL/GenBank/DDBJ databases">
        <authorList>
            <person name="Macchi M."/>
            <person name="Festa S."/>
            <person name="Coppotelli B.M."/>
            <person name="Morelli I.S."/>
        </authorList>
    </citation>
    <scope>NUCLEOTIDE SEQUENCE [LARGE SCALE GENOMIC DNA]</scope>
    <source>
        <strain evidence="7">I</strain>
    </source>
</reference>
<dbReference type="PANTHER" id="PTHR10961">
    <property type="entry name" value="PEROXISOMAL SARCOSINE OXIDASE"/>
    <property type="match status" value="1"/>
</dbReference>
<dbReference type="Pfam" id="PF01266">
    <property type="entry name" value="DAO"/>
    <property type="match status" value="1"/>
</dbReference>
<dbReference type="InterPro" id="IPR036188">
    <property type="entry name" value="FAD/NAD-bd_sf"/>
</dbReference>
<sequence length="378" mass="40601">MTSIVVGAGVMGLATAWHLARAGEAVTLLERGPIPNPSAASWDNHRLIRALYPGSPGYTRMAMDAYAAWDEVWAAARVRHYENCGSIAFSRAEGDWADGCRAPLDALGAEYELLQPEELARRFPFLIPDGIRWGLFTPEGGVLFADRILATLAELCRAAGVTLRPDSPVRAVDPEAGAVTLASGETLRADSVVVTVGAWAAGLVPELAARLTPYRQLVVYLDPPAEHAAAWAAAPGIVDCGFPDDHWAIPPVGGTRLKIGLGAWKREADPEADPAPAVGEAEAFRERYRPVLRDLDRYRILEARACRYIFTADRSFILERRGRAWLVSPCSGHGFKFGALIGRAVADGVLGRRDAAELTSWAAGHLPAGHLAAEGDRG</sequence>
<dbReference type="SUPFAM" id="SSF51905">
    <property type="entry name" value="FAD/NAD(P)-binding domain"/>
    <property type="match status" value="1"/>
</dbReference>
<comment type="caution">
    <text evidence="6">The sequence shown here is derived from an EMBL/GenBank/DDBJ whole genome shotgun (WGS) entry which is preliminary data.</text>
</comment>
<dbReference type="PANTHER" id="PTHR10961:SF46">
    <property type="entry name" value="PEROXISOMAL SARCOSINE OXIDASE"/>
    <property type="match status" value="1"/>
</dbReference>
<evidence type="ECO:0000256" key="3">
    <source>
        <dbReference type="ARBA" id="ARBA00022827"/>
    </source>
</evidence>
<protein>
    <recommendedName>
        <fullName evidence="5">FAD dependent oxidoreductase domain-containing protein</fullName>
    </recommendedName>
</protein>
<gene>
    <name evidence="6" type="ORF">BWR60_31275</name>
</gene>